<keyword evidence="1" id="KW-0812">Transmembrane</keyword>
<feature type="transmembrane region" description="Helical" evidence="1">
    <location>
        <begin position="41"/>
        <end position="66"/>
    </location>
</feature>
<dbReference type="RefSeq" id="WP_276234779.1">
    <property type="nucleotide sequence ID" value="NZ_CP119802.1"/>
</dbReference>
<comment type="caution">
    <text evidence="2">The sequence shown here is derived from an EMBL/GenBank/DDBJ whole genome shotgun (WGS) entry which is preliminary data.</text>
</comment>
<evidence type="ECO:0000313" key="2">
    <source>
        <dbReference type="EMBL" id="MFC7233781.1"/>
    </source>
</evidence>
<feature type="transmembrane region" description="Helical" evidence="1">
    <location>
        <begin position="122"/>
        <end position="147"/>
    </location>
</feature>
<feature type="transmembrane region" description="Helical" evidence="1">
    <location>
        <begin position="78"/>
        <end position="101"/>
    </location>
</feature>
<protein>
    <submittedName>
        <fullName evidence="2">Uncharacterized protein</fullName>
    </submittedName>
</protein>
<sequence length="199" mass="20321">MNDGNDDPVADALVDGSAYERVRVRRISTFKRPIPRKLHHLGALSYLLAAAVLSLAVLPSAVVATLPVDPFVASTRTLVLGLVAQGIVAVAGAVLVATALARPRLEPMDEDTAESVLAVEETASLVGFVVGGVSLVIAVGTVLVAHLGPGAVETLTLLTVNSPYGAAPLPFPFEPAWAGVASWLAGLALHLAAVLLGGQ</sequence>
<dbReference type="EMBL" id="JBHTAP010000001">
    <property type="protein sequence ID" value="MFC7233781.1"/>
    <property type="molecule type" value="Genomic_DNA"/>
</dbReference>
<gene>
    <name evidence="2" type="ORF">ACFQJ4_00470</name>
</gene>
<keyword evidence="1" id="KW-0472">Membrane</keyword>
<organism evidence="2 3">
    <name type="scientific">Halosegnis marinus</name>
    <dbReference type="NCBI Taxonomy" id="3034023"/>
    <lineage>
        <taxon>Archaea</taxon>
        <taxon>Methanobacteriati</taxon>
        <taxon>Methanobacteriota</taxon>
        <taxon>Stenosarchaea group</taxon>
        <taxon>Halobacteria</taxon>
        <taxon>Halobacteriales</taxon>
        <taxon>Natronomonadaceae</taxon>
        <taxon>Halosegnis</taxon>
    </lineage>
</organism>
<keyword evidence="3" id="KW-1185">Reference proteome</keyword>
<evidence type="ECO:0000313" key="3">
    <source>
        <dbReference type="Proteomes" id="UP001596398"/>
    </source>
</evidence>
<proteinExistence type="predicted"/>
<reference evidence="2 3" key="1">
    <citation type="journal article" date="2019" name="Int. J. Syst. Evol. Microbiol.">
        <title>The Global Catalogue of Microorganisms (GCM) 10K type strain sequencing project: providing services to taxonomists for standard genome sequencing and annotation.</title>
        <authorList>
            <consortium name="The Broad Institute Genomics Platform"/>
            <consortium name="The Broad Institute Genome Sequencing Center for Infectious Disease"/>
            <person name="Wu L."/>
            <person name="Ma J."/>
        </authorList>
    </citation>
    <scope>NUCLEOTIDE SEQUENCE [LARGE SCALE GENOMIC DNA]</scope>
    <source>
        <strain evidence="2 3">DT85</strain>
    </source>
</reference>
<feature type="transmembrane region" description="Helical" evidence="1">
    <location>
        <begin position="176"/>
        <end position="196"/>
    </location>
</feature>
<accession>A0ABD5ZK35</accession>
<name>A0ABD5ZK35_9EURY</name>
<dbReference type="AlphaFoldDB" id="A0ABD5ZK35"/>
<dbReference type="GeneID" id="79265439"/>
<keyword evidence="1" id="KW-1133">Transmembrane helix</keyword>
<dbReference type="Proteomes" id="UP001596398">
    <property type="component" value="Unassembled WGS sequence"/>
</dbReference>
<evidence type="ECO:0000256" key="1">
    <source>
        <dbReference type="SAM" id="Phobius"/>
    </source>
</evidence>